<dbReference type="AlphaFoldDB" id="A0AB73IPD0"/>
<evidence type="ECO:0000313" key="2">
    <source>
        <dbReference type="Proteomes" id="UP001229486"/>
    </source>
</evidence>
<evidence type="ECO:0000313" key="1">
    <source>
        <dbReference type="EMBL" id="MDP9651826.1"/>
    </source>
</evidence>
<name>A0AB73IPD0_9BURK</name>
<protein>
    <submittedName>
        <fullName evidence="1">Uncharacterized protein</fullName>
    </submittedName>
</protein>
<reference evidence="1" key="1">
    <citation type="submission" date="2023-07" db="EMBL/GenBank/DDBJ databases">
        <title>Sorghum-associated microbial communities from plants grown in Nebraska, USA.</title>
        <authorList>
            <person name="Schachtman D."/>
        </authorList>
    </citation>
    <scope>NUCLEOTIDE SEQUENCE</scope>
    <source>
        <strain evidence="1">DS1061</strain>
    </source>
</reference>
<organism evidence="1 2">
    <name type="scientific">Paraburkholderia caledonica</name>
    <dbReference type="NCBI Taxonomy" id="134536"/>
    <lineage>
        <taxon>Bacteria</taxon>
        <taxon>Pseudomonadati</taxon>
        <taxon>Pseudomonadota</taxon>
        <taxon>Betaproteobacteria</taxon>
        <taxon>Burkholderiales</taxon>
        <taxon>Burkholderiaceae</taxon>
        <taxon>Paraburkholderia</taxon>
    </lineage>
</organism>
<dbReference type="Proteomes" id="UP001229486">
    <property type="component" value="Unassembled WGS sequence"/>
</dbReference>
<proteinExistence type="predicted"/>
<accession>A0AB73IPD0</accession>
<comment type="caution">
    <text evidence="1">The sequence shown here is derived from an EMBL/GenBank/DDBJ whole genome shotgun (WGS) entry which is preliminary data.</text>
</comment>
<dbReference type="EMBL" id="JAURTK010000033">
    <property type="protein sequence ID" value="MDP9651826.1"/>
    <property type="molecule type" value="Genomic_DNA"/>
</dbReference>
<dbReference type="RefSeq" id="WP_392396352.1">
    <property type="nucleotide sequence ID" value="NZ_JAURTK010000033.1"/>
</dbReference>
<gene>
    <name evidence="1" type="ORF">J2793_007301</name>
</gene>
<sequence length="130" mass="14263">MRQTLRDLNEAIAGHYSGSEHVLLSLLFTGRSVGDRTRCRGHFRMDRDALICKGDKGTRIFLPVSNMQSGMDEETFVASLPDIPAATWEIAPCFTWAVAEGKGNPVLMRAAFVDPTQCDDANTNVGVHLP</sequence>